<evidence type="ECO:0008006" key="3">
    <source>
        <dbReference type="Google" id="ProtNLM"/>
    </source>
</evidence>
<reference evidence="1" key="1">
    <citation type="submission" date="2023-01" db="EMBL/GenBank/DDBJ databases">
        <title>The growth and conidiation of Purpureocillium lavendulum are regulated by nitrogen source and histone H3K14 acetylation.</title>
        <authorList>
            <person name="Tang P."/>
            <person name="Han J."/>
            <person name="Zhang C."/>
            <person name="Tang P."/>
            <person name="Qi F."/>
            <person name="Zhang K."/>
            <person name="Liang L."/>
        </authorList>
    </citation>
    <scope>NUCLEOTIDE SEQUENCE</scope>
    <source>
        <strain evidence="1">YMF1.00683</strain>
    </source>
</reference>
<organism evidence="1 2">
    <name type="scientific">Purpureocillium lavendulum</name>
    <dbReference type="NCBI Taxonomy" id="1247861"/>
    <lineage>
        <taxon>Eukaryota</taxon>
        <taxon>Fungi</taxon>
        <taxon>Dikarya</taxon>
        <taxon>Ascomycota</taxon>
        <taxon>Pezizomycotina</taxon>
        <taxon>Sordariomycetes</taxon>
        <taxon>Hypocreomycetidae</taxon>
        <taxon>Hypocreales</taxon>
        <taxon>Ophiocordycipitaceae</taxon>
        <taxon>Purpureocillium</taxon>
    </lineage>
</organism>
<proteinExistence type="predicted"/>
<accession>A0AB34FCY6</accession>
<comment type="caution">
    <text evidence="1">The sequence shown here is derived from an EMBL/GenBank/DDBJ whole genome shotgun (WGS) entry which is preliminary data.</text>
</comment>
<evidence type="ECO:0000313" key="2">
    <source>
        <dbReference type="Proteomes" id="UP001163105"/>
    </source>
</evidence>
<evidence type="ECO:0000313" key="1">
    <source>
        <dbReference type="EMBL" id="KAJ6436745.1"/>
    </source>
</evidence>
<name>A0AB34FCY6_9HYPO</name>
<dbReference type="Proteomes" id="UP001163105">
    <property type="component" value="Unassembled WGS sequence"/>
</dbReference>
<gene>
    <name evidence="1" type="ORF">O9K51_10709</name>
</gene>
<dbReference type="EMBL" id="JAQHRD010000017">
    <property type="protein sequence ID" value="KAJ6436745.1"/>
    <property type="molecule type" value="Genomic_DNA"/>
</dbReference>
<dbReference type="AlphaFoldDB" id="A0AB34FCY6"/>
<protein>
    <recommendedName>
        <fullName evidence="3">DDE Tnp4 domain-containing protein</fullName>
    </recommendedName>
</protein>
<sequence>MPMSGGYMQCRHAKRVAIVDASPFSQEKFHGVKVPFTRGLYEWRSSSMYGLAIDVYAGFHKGVDSSSLVLINCMFEQ</sequence>
<keyword evidence="2" id="KW-1185">Reference proteome</keyword>